<dbReference type="EMBL" id="JAYMYQ010000005">
    <property type="protein sequence ID" value="KAK7330797.1"/>
    <property type="molecule type" value="Genomic_DNA"/>
</dbReference>
<evidence type="ECO:0000313" key="2">
    <source>
        <dbReference type="Proteomes" id="UP001367508"/>
    </source>
</evidence>
<gene>
    <name evidence="1" type="ORF">VNO77_24997</name>
</gene>
<reference evidence="1 2" key="1">
    <citation type="submission" date="2024-01" db="EMBL/GenBank/DDBJ databases">
        <title>The genomes of 5 underutilized Papilionoideae crops provide insights into root nodulation and disease resistanc.</title>
        <authorList>
            <person name="Jiang F."/>
        </authorList>
    </citation>
    <scope>NUCLEOTIDE SEQUENCE [LARGE SCALE GENOMIC DNA]</scope>
    <source>
        <strain evidence="1">LVBAO_FW01</strain>
        <tissue evidence="1">Leaves</tissue>
    </source>
</reference>
<keyword evidence="2" id="KW-1185">Reference proteome</keyword>
<comment type="caution">
    <text evidence="1">The sequence shown here is derived from an EMBL/GenBank/DDBJ whole genome shotgun (WGS) entry which is preliminary data.</text>
</comment>
<dbReference type="AlphaFoldDB" id="A0AAN9QD51"/>
<protein>
    <submittedName>
        <fullName evidence="1">Uncharacterized protein</fullName>
    </submittedName>
</protein>
<name>A0AAN9QD51_CANGL</name>
<evidence type="ECO:0000313" key="1">
    <source>
        <dbReference type="EMBL" id="KAK7330797.1"/>
    </source>
</evidence>
<accession>A0AAN9QD51</accession>
<proteinExistence type="predicted"/>
<organism evidence="1 2">
    <name type="scientific">Canavalia gladiata</name>
    <name type="common">Sword bean</name>
    <name type="synonym">Dolichos gladiatus</name>
    <dbReference type="NCBI Taxonomy" id="3824"/>
    <lineage>
        <taxon>Eukaryota</taxon>
        <taxon>Viridiplantae</taxon>
        <taxon>Streptophyta</taxon>
        <taxon>Embryophyta</taxon>
        <taxon>Tracheophyta</taxon>
        <taxon>Spermatophyta</taxon>
        <taxon>Magnoliopsida</taxon>
        <taxon>eudicotyledons</taxon>
        <taxon>Gunneridae</taxon>
        <taxon>Pentapetalae</taxon>
        <taxon>rosids</taxon>
        <taxon>fabids</taxon>
        <taxon>Fabales</taxon>
        <taxon>Fabaceae</taxon>
        <taxon>Papilionoideae</taxon>
        <taxon>50 kb inversion clade</taxon>
        <taxon>NPAAA clade</taxon>
        <taxon>indigoferoid/millettioid clade</taxon>
        <taxon>Phaseoleae</taxon>
        <taxon>Canavalia</taxon>
    </lineage>
</organism>
<sequence length="67" mass="7072">MVYSGGKAGRVQQWAGSASSLSLSLTKATTTALLLPLIPQLSLAHSSRRRFSNSLSPLPSFLSLEPS</sequence>
<dbReference type="Proteomes" id="UP001367508">
    <property type="component" value="Unassembled WGS sequence"/>
</dbReference>